<sequence length="98" mass="9847">MFGHGVFGSPATGPRRTATQEPPDEGASSPCGARPPRAEKPVAAPTTAALASAAFGTAAASAVTRRVSNREVRTLTTVAAVGTARIQEFSNLTPVVSG</sequence>
<keyword evidence="3" id="KW-1185">Reference proteome</keyword>
<accession>A0ABQ2JB90</accession>
<dbReference type="EMBL" id="BMND01000008">
    <property type="protein sequence ID" value="GGN44053.1"/>
    <property type="molecule type" value="Genomic_DNA"/>
</dbReference>
<comment type="caution">
    <text evidence="2">The sequence shown here is derived from an EMBL/GenBank/DDBJ whole genome shotgun (WGS) entry which is preliminary data.</text>
</comment>
<gene>
    <name evidence="2" type="ORF">GCM10012285_26280</name>
</gene>
<evidence type="ECO:0000313" key="3">
    <source>
        <dbReference type="Proteomes" id="UP000600080"/>
    </source>
</evidence>
<dbReference type="Proteomes" id="UP000600080">
    <property type="component" value="Unassembled WGS sequence"/>
</dbReference>
<proteinExistence type="predicted"/>
<protein>
    <submittedName>
        <fullName evidence="2">Uncharacterized protein</fullName>
    </submittedName>
</protein>
<evidence type="ECO:0000313" key="2">
    <source>
        <dbReference type="EMBL" id="GGN44053.1"/>
    </source>
</evidence>
<reference evidence="3" key="1">
    <citation type="journal article" date="2019" name="Int. J. Syst. Evol. Microbiol.">
        <title>The Global Catalogue of Microorganisms (GCM) 10K type strain sequencing project: providing services to taxonomists for standard genome sequencing and annotation.</title>
        <authorList>
            <consortium name="The Broad Institute Genomics Platform"/>
            <consortium name="The Broad Institute Genome Sequencing Center for Infectious Disease"/>
            <person name="Wu L."/>
            <person name="Ma J."/>
        </authorList>
    </citation>
    <scope>NUCLEOTIDE SEQUENCE [LARGE SCALE GENOMIC DNA]</scope>
    <source>
        <strain evidence="3">CGMCC 4.7323</strain>
    </source>
</reference>
<feature type="region of interest" description="Disordered" evidence="1">
    <location>
        <begin position="1"/>
        <end position="45"/>
    </location>
</feature>
<evidence type="ECO:0000256" key="1">
    <source>
        <dbReference type="SAM" id="MobiDB-lite"/>
    </source>
</evidence>
<name>A0ABQ2JB90_9ACTN</name>
<organism evidence="2 3">
    <name type="scientific">Streptomyces kronopolitis</name>
    <dbReference type="NCBI Taxonomy" id="1612435"/>
    <lineage>
        <taxon>Bacteria</taxon>
        <taxon>Bacillati</taxon>
        <taxon>Actinomycetota</taxon>
        <taxon>Actinomycetes</taxon>
        <taxon>Kitasatosporales</taxon>
        <taxon>Streptomycetaceae</taxon>
        <taxon>Streptomyces</taxon>
    </lineage>
</organism>